<dbReference type="GO" id="GO:0005737">
    <property type="term" value="C:cytoplasm"/>
    <property type="evidence" value="ECO:0007669"/>
    <property type="project" value="UniProtKB-SubCell"/>
</dbReference>
<keyword evidence="6" id="KW-0479">Metal-binding</keyword>
<dbReference type="RefSeq" id="WP_198925312.1">
    <property type="nucleotide sequence ID" value="NZ_BKZW01000001.1"/>
</dbReference>
<evidence type="ECO:0000256" key="8">
    <source>
        <dbReference type="ARBA" id="ARBA00022840"/>
    </source>
</evidence>
<reference evidence="11 12" key="1">
    <citation type="submission" date="2019-10" db="EMBL/GenBank/DDBJ databases">
        <title>Dictyobacter vulcani sp. nov., within the class Ktedonobacteria, isolated from soil of volcanic Mt. Zao.</title>
        <authorList>
            <person name="Zheng Y."/>
            <person name="Wang C.M."/>
            <person name="Sakai Y."/>
            <person name="Abe K."/>
            <person name="Yokota A."/>
            <person name="Yabe S."/>
        </authorList>
    </citation>
    <scope>NUCLEOTIDE SEQUENCE [LARGE SCALE GENOMIC DNA]</scope>
    <source>
        <strain evidence="11 12">W12</strain>
    </source>
</reference>
<evidence type="ECO:0000256" key="6">
    <source>
        <dbReference type="ARBA" id="ARBA00022723"/>
    </source>
</evidence>
<dbReference type="EMBL" id="BKZW01000001">
    <property type="protein sequence ID" value="GER89399.1"/>
    <property type="molecule type" value="Genomic_DNA"/>
</dbReference>
<keyword evidence="9" id="KW-0460">Magnesium</keyword>
<comment type="similarity">
    <text evidence="2">Belongs to the TsaE family.</text>
</comment>
<evidence type="ECO:0000256" key="3">
    <source>
        <dbReference type="ARBA" id="ARBA00019010"/>
    </source>
</evidence>
<keyword evidence="4" id="KW-0963">Cytoplasm</keyword>
<protein>
    <recommendedName>
        <fullName evidence="3">tRNA threonylcarbamoyladenosine biosynthesis protein TsaE</fullName>
    </recommendedName>
    <alternativeName>
        <fullName evidence="10">t(6)A37 threonylcarbamoyladenosine biosynthesis protein TsaE</fullName>
    </alternativeName>
</protein>
<dbReference type="AlphaFoldDB" id="A0A5J4KTL5"/>
<dbReference type="GO" id="GO:0046872">
    <property type="term" value="F:metal ion binding"/>
    <property type="evidence" value="ECO:0007669"/>
    <property type="project" value="UniProtKB-KW"/>
</dbReference>
<evidence type="ECO:0000256" key="1">
    <source>
        <dbReference type="ARBA" id="ARBA00004496"/>
    </source>
</evidence>
<dbReference type="InterPro" id="IPR003442">
    <property type="entry name" value="T6A_TsaE"/>
</dbReference>
<proteinExistence type="inferred from homology"/>
<dbReference type="GO" id="GO:0005524">
    <property type="term" value="F:ATP binding"/>
    <property type="evidence" value="ECO:0007669"/>
    <property type="project" value="UniProtKB-KW"/>
</dbReference>
<dbReference type="SUPFAM" id="SSF52540">
    <property type="entry name" value="P-loop containing nucleoside triphosphate hydrolases"/>
    <property type="match status" value="1"/>
</dbReference>
<evidence type="ECO:0000256" key="4">
    <source>
        <dbReference type="ARBA" id="ARBA00022490"/>
    </source>
</evidence>
<evidence type="ECO:0000313" key="12">
    <source>
        <dbReference type="Proteomes" id="UP000326912"/>
    </source>
</evidence>
<sequence>MREERDVDLSVQDGSCSLEVVSQRASQTQRIGMALGGLLQAGDLILLDGQLGAGKTTFTQGLAKGMHVTDVVNSPTFTLLKEYMGSQSRDQKESAGAPLALYHFDLYRLDDPDEIVDLGFEDYFYGSGVCVVEWAGNADELWPADRLYIRLSTVDETKRRLLFVATGQRYCELLQQLQKNMYAITRS</sequence>
<evidence type="ECO:0000313" key="11">
    <source>
        <dbReference type="EMBL" id="GER89399.1"/>
    </source>
</evidence>
<keyword evidence="5" id="KW-0819">tRNA processing</keyword>
<name>A0A5J4KTL5_9CHLR</name>
<dbReference type="Proteomes" id="UP000326912">
    <property type="component" value="Unassembled WGS sequence"/>
</dbReference>
<evidence type="ECO:0000256" key="5">
    <source>
        <dbReference type="ARBA" id="ARBA00022694"/>
    </source>
</evidence>
<dbReference type="GO" id="GO:0016740">
    <property type="term" value="F:transferase activity"/>
    <property type="evidence" value="ECO:0007669"/>
    <property type="project" value="UniProtKB-KW"/>
</dbReference>
<accession>A0A5J4KTL5</accession>
<dbReference type="NCBIfam" id="TIGR00150">
    <property type="entry name" value="T6A_YjeE"/>
    <property type="match status" value="1"/>
</dbReference>
<evidence type="ECO:0000256" key="9">
    <source>
        <dbReference type="ARBA" id="ARBA00022842"/>
    </source>
</evidence>
<dbReference type="PANTHER" id="PTHR33540">
    <property type="entry name" value="TRNA THREONYLCARBAMOYLADENOSINE BIOSYNTHESIS PROTEIN TSAE"/>
    <property type="match status" value="1"/>
</dbReference>
<dbReference type="Gene3D" id="3.40.50.300">
    <property type="entry name" value="P-loop containing nucleotide triphosphate hydrolases"/>
    <property type="match status" value="1"/>
</dbReference>
<comment type="caution">
    <text evidence="11">The sequence shown here is derived from an EMBL/GenBank/DDBJ whole genome shotgun (WGS) entry which is preliminary data.</text>
</comment>
<keyword evidence="11" id="KW-0808">Transferase</keyword>
<evidence type="ECO:0000256" key="10">
    <source>
        <dbReference type="ARBA" id="ARBA00032441"/>
    </source>
</evidence>
<dbReference type="GO" id="GO:0002949">
    <property type="term" value="P:tRNA threonylcarbamoyladenosine modification"/>
    <property type="evidence" value="ECO:0007669"/>
    <property type="project" value="InterPro"/>
</dbReference>
<comment type="subcellular location">
    <subcellularLocation>
        <location evidence="1">Cytoplasm</location>
    </subcellularLocation>
</comment>
<keyword evidence="12" id="KW-1185">Reference proteome</keyword>
<evidence type="ECO:0000256" key="7">
    <source>
        <dbReference type="ARBA" id="ARBA00022741"/>
    </source>
</evidence>
<dbReference type="InterPro" id="IPR027417">
    <property type="entry name" value="P-loop_NTPase"/>
</dbReference>
<dbReference type="Pfam" id="PF02367">
    <property type="entry name" value="TsaE"/>
    <property type="match status" value="1"/>
</dbReference>
<organism evidence="11 12">
    <name type="scientific">Dictyobacter vulcani</name>
    <dbReference type="NCBI Taxonomy" id="2607529"/>
    <lineage>
        <taxon>Bacteria</taxon>
        <taxon>Bacillati</taxon>
        <taxon>Chloroflexota</taxon>
        <taxon>Ktedonobacteria</taxon>
        <taxon>Ktedonobacterales</taxon>
        <taxon>Dictyobacteraceae</taxon>
        <taxon>Dictyobacter</taxon>
    </lineage>
</organism>
<evidence type="ECO:0000256" key="2">
    <source>
        <dbReference type="ARBA" id="ARBA00007599"/>
    </source>
</evidence>
<keyword evidence="8" id="KW-0067">ATP-binding</keyword>
<keyword evidence="7" id="KW-0547">Nucleotide-binding</keyword>
<gene>
    <name evidence="11" type="ORF">KDW_35610</name>
</gene>
<dbReference type="PANTHER" id="PTHR33540:SF2">
    <property type="entry name" value="TRNA THREONYLCARBAMOYLADENOSINE BIOSYNTHESIS PROTEIN TSAE"/>
    <property type="match status" value="1"/>
</dbReference>